<dbReference type="InterPro" id="IPR024344">
    <property type="entry name" value="MDMPI_metal-binding"/>
</dbReference>
<dbReference type="InterPro" id="IPR010872">
    <property type="entry name" value="MDMPI_C-term_domain"/>
</dbReference>
<dbReference type="InterPro" id="IPR017517">
    <property type="entry name" value="Maleyloyr_isom"/>
</dbReference>
<proteinExistence type="predicted"/>
<evidence type="ECO:0000313" key="3">
    <source>
        <dbReference type="EMBL" id="SDI00553.1"/>
    </source>
</evidence>
<organism evidence="3 4">
    <name type="scientific">Arthrobacter subterraneus</name>
    <dbReference type="NCBI Taxonomy" id="335973"/>
    <lineage>
        <taxon>Bacteria</taxon>
        <taxon>Bacillati</taxon>
        <taxon>Actinomycetota</taxon>
        <taxon>Actinomycetes</taxon>
        <taxon>Micrococcales</taxon>
        <taxon>Micrococcaceae</taxon>
        <taxon>Arthrobacter</taxon>
    </lineage>
</organism>
<gene>
    <name evidence="3" type="ORF">SAMN04488693_10537</name>
</gene>
<evidence type="ECO:0000259" key="1">
    <source>
        <dbReference type="Pfam" id="PF07398"/>
    </source>
</evidence>
<dbReference type="PANTHER" id="PTHR40758:SF1">
    <property type="entry name" value="CONSERVED PROTEIN"/>
    <property type="match status" value="1"/>
</dbReference>
<sequence>MLETCYRRLTSEFNSHESSDPAESWVAEDQTVGFWIRRLTHETAIHRYDIEAALADPQPIDPELAVDGIDEILTVMFERGRAARGTDTAPEGTTGDLVLESGGHTWFVRLLPTDVEISREVSREARSAASTIISGEPHDLLLWLWGRGPLPAPNNDDDGGAAAELRRRLAAST</sequence>
<dbReference type="EMBL" id="FNDT01000005">
    <property type="protein sequence ID" value="SDI00553.1"/>
    <property type="molecule type" value="Genomic_DNA"/>
</dbReference>
<reference evidence="3 4" key="1">
    <citation type="submission" date="2016-10" db="EMBL/GenBank/DDBJ databases">
        <authorList>
            <person name="de Groot N.N."/>
        </authorList>
    </citation>
    <scope>NUCLEOTIDE SEQUENCE [LARGE SCALE GENOMIC DNA]</scope>
    <source>
        <strain evidence="3 4">NP_1H</strain>
    </source>
</reference>
<accession>A0A1G8H1P3</accession>
<feature type="domain" description="MDMPI C-terminal" evidence="1">
    <location>
        <begin position="63"/>
        <end position="166"/>
    </location>
</feature>
<dbReference type="STRING" id="335973.SAMN04488693_10537"/>
<dbReference type="AlphaFoldDB" id="A0A1G8H1P3"/>
<dbReference type="Pfam" id="PF11716">
    <property type="entry name" value="MDMPI_N"/>
    <property type="match status" value="1"/>
</dbReference>
<feature type="domain" description="Mycothiol-dependent maleylpyruvate isomerase metal-binding" evidence="2">
    <location>
        <begin position="3"/>
        <end position="51"/>
    </location>
</feature>
<name>A0A1G8H1P3_9MICC</name>
<dbReference type="NCBIfam" id="TIGR03083">
    <property type="entry name" value="maleylpyruvate isomerase family mycothiol-dependent enzyme"/>
    <property type="match status" value="1"/>
</dbReference>
<dbReference type="PANTHER" id="PTHR40758">
    <property type="entry name" value="CONSERVED PROTEIN"/>
    <property type="match status" value="1"/>
</dbReference>
<dbReference type="GO" id="GO:0046872">
    <property type="term" value="F:metal ion binding"/>
    <property type="evidence" value="ECO:0007669"/>
    <property type="project" value="InterPro"/>
</dbReference>
<dbReference type="GO" id="GO:0005886">
    <property type="term" value="C:plasma membrane"/>
    <property type="evidence" value="ECO:0007669"/>
    <property type="project" value="TreeGrafter"/>
</dbReference>
<dbReference type="Proteomes" id="UP000199258">
    <property type="component" value="Unassembled WGS sequence"/>
</dbReference>
<keyword evidence="4" id="KW-1185">Reference proteome</keyword>
<protein>
    <submittedName>
        <fullName evidence="3">TIGR03083 family protein</fullName>
    </submittedName>
</protein>
<dbReference type="Pfam" id="PF07398">
    <property type="entry name" value="MDMPI_C"/>
    <property type="match status" value="1"/>
</dbReference>
<evidence type="ECO:0000313" key="4">
    <source>
        <dbReference type="Proteomes" id="UP000199258"/>
    </source>
</evidence>
<evidence type="ECO:0000259" key="2">
    <source>
        <dbReference type="Pfam" id="PF11716"/>
    </source>
</evidence>